<evidence type="ECO:0000313" key="11">
    <source>
        <dbReference type="Proteomes" id="UP000053370"/>
    </source>
</evidence>
<feature type="domain" description="Glycosyltransferase RgtA/B/C/D-like" evidence="9">
    <location>
        <begin position="122"/>
        <end position="261"/>
    </location>
</feature>
<dbReference type="GO" id="GO:0016763">
    <property type="term" value="F:pentosyltransferase activity"/>
    <property type="evidence" value="ECO:0007669"/>
    <property type="project" value="TreeGrafter"/>
</dbReference>
<dbReference type="PANTHER" id="PTHR33908:SF11">
    <property type="entry name" value="MEMBRANE PROTEIN"/>
    <property type="match status" value="1"/>
</dbReference>
<feature type="transmembrane region" description="Helical" evidence="8">
    <location>
        <begin position="386"/>
        <end position="406"/>
    </location>
</feature>
<protein>
    <submittedName>
        <fullName evidence="10">Dolichyl-phosphate-mannose-protein mannosyltransferase</fullName>
    </submittedName>
</protein>
<dbReference type="InterPro" id="IPR038731">
    <property type="entry name" value="RgtA/B/C-like"/>
</dbReference>
<feature type="transmembrane region" description="Helical" evidence="8">
    <location>
        <begin position="295"/>
        <end position="315"/>
    </location>
</feature>
<dbReference type="STRING" id="1678840.ATC1_11326"/>
<dbReference type="Proteomes" id="UP000053370">
    <property type="component" value="Unassembled WGS sequence"/>
</dbReference>
<feature type="transmembrane region" description="Helical" evidence="8">
    <location>
        <begin position="12"/>
        <end position="31"/>
    </location>
</feature>
<feature type="transmembrane region" description="Helical" evidence="8">
    <location>
        <begin position="357"/>
        <end position="379"/>
    </location>
</feature>
<feature type="transmembrane region" description="Helical" evidence="8">
    <location>
        <begin position="147"/>
        <end position="165"/>
    </location>
</feature>
<evidence type="ECO:0000256" key="6">
    <source>
        <dbReference type="ARBA" id="ARBA00022989"/>
    </source>
</evidence>
<keyword evidence="11" id="KW-1185">Reference proteome</keyword>
<keyword evidence="3 10" id="KW-0328">Glycosyltransferase</keyword>
<keyword evidence="5 8" id="KW-0812">Transmembrane</keyword>
<dbReference type="GO" id="GO:0005886">
    <property type="term" value="C:plasma membrane"/>
    <property type="evidence" value="ECO:0007669"/>
    <property type="project" value="UniProtKB-SubCell"/>
</dbReference>
<keyword evidence="7 8" id="KW-0472">Membrane</keyword>
<dbReference type="InterPro" id="IPR050297">
    <property type="entry name" value="LipidA_mod_glycosyltrf_83"/>
</dbReference>
<proteinExistence type="predicted"/>
<evidence type="ECO:0000256" key="4">
    <source>
        <dbReference type="ARBA" id="ARBA00022679"/>
    </source>
</evidence>
<evidence type="ECO:0000256" key="7">
    <source>
        <dbReference type="ARBA" id="ARBA00023136"/>
    </source>
</evidence>
<reference evidence="10" key="1">
    <citation type="journal article" date="2015" name="Genome Announc.">
        <title>Draft Genome Sequence of Anaerolineae Strain TC1, a Novel Isolate from a Methanogenic Wastewater Treatment System.</title>
        <authorList>
            <person name="Matsuura N."/>
            <person name="Tourlousse D.M."/>
            <person name="Sun L."/>
            <person name="Toyonaga M."/>
            <person name="Kuroda K."/>
            <person name="Ohashi A."/>
            <person name="Cruz R."/>
            <person name="Yamaguchi T."/>
            <person name="Sekiguchi Y."/>
        </authorList>
    </citation>
    <scope>NUCLEOTIDE SEQUENCE [LARGE SCALE GENOMIC DNA]</scope>
    <source>
        <strain evidence="10">TC1</strain>
    </source>
</reference>
<evidence type="ECO:0000256" key="8">
    <source>
        <dbReference type="SAM" id="Phobius"/>
    </source>
</evidence>
<feature type="transmembrane region" description="Helical" evidence="8">
    <location>
        <begin position="327"/>
        <end position="345"/>
    </location>
</feature>
<dbReference type="GO" id="GO:0009103">
    <property type="term" value="P:lipopolysaccharide biosynthetic process"/>
    <property type="evidence" value="ECO:0007669"/>
    <property type="project" value="UniProtKB-ARBA"/>
</dbReference>
<keyword evidence="4 10" id="KW-0808">Transferase</keyword>
<keyword evidence="6 8" id="KW-1133">Transmembrane helix</keyword>
<evidence type="ECO:0000259" key="9">
    <source>
        <dbReference type="Pfam" id="PF13231"/>
    </source>
</evidence>
<comment type="subcellular location">
    <subcellularLocation>
        <location evidence="1">Cell membrane</location>
        <topology evidence="1">Multi-pass membrane protein</topology>
    </subcellularLocation>
</comment>
<evidence type="ECO:0000256" key="1">
    <source>
        <dbReference type="ARBA" id="ARBA00004651"/>
    </source>
</evidence>
<evidence type="ECO:0000313" key="10">
    <source>
        <dbReference type="EMBL" id="GAP39396.1"/>
    </source>
</evidence>
<evidence type="ECO:0000256" key="5">
    <source>
        <dbReference type="ARBA" id="ARBA00022692"/>
    </source>
</evidence>
<feature type="transmembrane region" description="Helical" evidence="8">
    <location>
        <begin position="121"/>
        <end position="141"/>
    </location>
</feature>
<evidence type="ECO:0000256" key="2">
    <source>
        <dbReference type="ARBA" id="ARBA00022475"/>
    </source>
</evidence>
<name>A0A0K8P9S9_9CHLR</name>
<accession>A0A0K8P9S9</accession>
<evidence type="ECO:0000256" key="3">
    <source>
        <dbReference type="ARBA" id="ARBA00022676"/>
    </source>
</evidence>
<keyword evidence="2" id="KW-1003">Cell membrane</keyword>
<dbReference type="AlphaFoldDB" id="A0A0K8P9S9"/>
<dbReference type="PANTHER" id="PTHR33908">
    <property type="entry name" value="MANNOSYLTRANSFERASE YKCB-RELATED"/>
    <property type="match status" value="1"/>
</dbReference>
<feature type="transmembrane region" description="Helical" evidence="8">
    <location>
        <begin position="243"/>
        <end position="264"/>
    </location>
</feature>
<dbReference type="OrthoDB" id="138467at2"/>
<dbReference type="Pfam" id="PF13231">
    <property type="entry name" value="PMT_2"/>
    <property type="match status" value="1"/>
</dbReference>
<organism evidence="10">
    <name type="scientific">Flexilinea flocculi</name>
    <dbReference type="NCBI Taxonomy" id="1678840"/>
    <lineage>
        <taxon>Bacteria</taxon>
        <taxon>Bacillati</taxon>
        <taxon>Chloroflexota</taxon>
        <taxon>Anaerolineae</taxon>
        <taxon>Anaerolineales</taxon>
        <taxon>Anaerolineaceae</taxon>
        <taxon>Flexilinea</taxon>
    </lineage>
</organism>
<dbReference type="EMBL" id="DF968179">
    <property type="protein sequence ID" value="GAP39396.1"/>
    <property type="molecule type" value="Genomic_DNA"/>
</dbReference>
<feature type="transmembrane region" description="Helical" evidence="8">
    <location>
        <begin position="203"/>
        <end position="231"/>
    </location>
</feature>
<sequence length="550" mass="62938">MAQFRNRILSTKFLVDFIAILFILVFCLSGISTLTQYGATWDESLGNLFFGERYLHYFSSFDPNYLRFDEYLSMHKNHQLDLFKSPCRGIPHQFPALADTASAATMYVFSYKLKWLDPIDAFHLFPILLVSSFLVVFYFFISKRLGKWVGLFSILFMGTFPRLWGDMHFNVKDIPEMVFFGFALLAFWVWYENPSWKRAVLVGLAGGVALGVKANALFLPVTFILGFWPIAPKAMWNHIKTRYFQYILMLASGLITYFLSWPYLYSNPSNVKNYFSYIFSRGTTSASIIWNWQPLSITIAVIPEIMLLCLVIGLYFSIIQIRKKKEIAYRLALIWFLVPIIRNSIFSSVNFDGIRHFLEFVPAAALLAGMGAASIINLIGKQNKKTVIASGISLFLLTTINTAFIIKEFGSYQYIYFNKICGGLAGGKEKFGADEATDYWGSSYRKGLKWLSKNADRDSKLYVAVGDHIVKLVDSIWLRDDIEVIDAPQIAGSINKGKSVYIMFITRPSFYDPIALECLSKLDPVFEIRVNDVSILEIYKYNFLSKELVL</sequence>
<gene>
    <name evidence="10" type="ORF">ATC1_11326</name>
</gene>
<dbReference type="RefSeq" id="WP_062277637.1">
    <property type="nucleotide sequence ID" value="NZ_DF968179.1"/>
</dbReference>